<name>A0A086STY4_HAPC1</name>
<evidence type="ECO:0000256" key="4">
    <source>
        <dbReference type="PIRSR" id="PIRSR602401-1"/>
    </source>
</evidence>
<reference evidence="6" key="1">
    <citation type="journal article" date="2014" name="Genome Announc.">
        <title>Genome sequence and annotation of Acremonium chrysogenum, producer of the beta-lactam antibiotic cephalosporin C.</title>
        <authorList>
            <person name="Terfehr D."/>
            <person name="Dahlmann T.A."/>
            <person name="Specht T."/>
            <person name="Zadra I."/>
            <person name="Kuernsteiner H."/>
            <person name="Kueck U."/>
        </authorList>
    </citation>
    <scope>NUCLEOTIDE SEQUENCE [LARGE SCALE GENOMIC DNA]</scope>
    <source>
        <strain evidence="6">ATCC 11550 / CBS 779.69 / DSM 880 / IAM 14645 / JCM 23072 / IMI 49137</strain>
    </source>
</reference>
<dbReference type="InterPro" id="IPR036396">
    <property type="entry name" value="Cyt_P450_sf"/>
</dbReference>
<comment type="cofactor">
    <cofactor evidence="4">
        <name>heme</name>
        <dbReference type="ChEBI" id="CHEBI:30413"/>
    </cofactor>
</comment>
<dbReference type="HOGENOM" id="CLU_031576_0_0_1"/>
<evidence type="ECO:0000313" key="6">
    <source>
        <dbReference type="Proteomes" id="UP000029964"/>
    </source>
</evidence>
<keyword evidence="1 4" id="KW-0349">Heme</keyword>
<dbReference type="Proteomes" id="UP000029964">
    <property type="component" value="Unassembled WGS sequence"/>
</dbReference>
<dbReference type="GO" id="GO:0004497">
    <property type="term" value="F:monooxygenase activity"/>
    <property type="evidence" value="ECO:0007669"/>
    <property type="project" value="InterPro"/>
</dbReference>
<dbReference type="InterPro" id="IPR050121">
    <property type="entry name" value="Cytochrome_P450_monoxygenase"/>
</dbReference>
<dbReference type="PANTHER" id="PTHR24305:SF223">
    <property type="entry name" value="CYTOCHROME P450-DIT2"/>
    <property type="match status" value="1"/>
</dbReference>
<evidence type="ECO:0000256" key="2">
    <source>
        <dbReference type="ARBA" id="ARBA00022723"/>
    </source>
</evidence>
<dbReference type="EMBL" id="JPKY01000189">
    <property type="protein sequence ID" value="KFH40566.1"/>
    <property type="molecule type" value="Genomic_DNA"/>
</dbReference>
<proteinExistence type="predicted"/>
<accession>A0A086STY4</accession>
<dbReference type="InterPro" id="IPR001128">
    <property type="entry name" value="Cyt_P450"/>
</dbReference>
<feature type="binding site" description="axial binding residue" evidence="4">
    <location>
        <position position="443"/>
    </location>
    <ligand>
        <name>heme</name>
        <dbReference type="ChEBI" id="CHEBI:30413"/>
    </ligand>
    <ligandPart>
        <name>Fe</name>
        <dbReference type="ChEBI" id="CHEBI:18248"/>
    </ligandPart>
</feature>
<evidence type="ECO:0000313" key="5">
    <source>
        <dbReference type="EMBL" id="KFH40566.1"/>
    </source>
</evidence>
<organism evidence="5 6">
    <name type="scientific">Hapsidospora chrysogenum (strain ATCC 11550 / CBS 779.69 / DSM 880 / IAM 14645 / JCM 23072 / IMI 49137)</name>
    <name type="common">Acremonium chrysogenum</name>
    <dbReference type="NCBI Taxonomy" id="857340"/>
    <lineage>
        <taxon>Eukaryota</taxon>
        <taxon>Fungi</taxon>
        <taxon>Dikarya</taxon>
        <taxon>Ascomycota</taxon>
        <taxon>Pezizomycotina</taxon>
        <taxon>Sordariomycetes</taxon>
        <taxon>Hypocreomycetidae</taxon>
        <taxon>Hypocreales</taxon>
        <taxon>Bionectriaceae</taxon>
        <taxon>Hapsidospora</taxon>
    </lineage>
</organism>
<keyword evidence="2 4" id="KW-0479">Metal-binding</keyword>
<dbReference type="STRING" id="857340.A0A086STY4"/>
<dbReference type="AlphaFoldDB" id="A0A086STY4"/>
<dbReference type="PANTHER" id="PTHR24305">
    <property type="entry name" value="CYTOCHROME P450"/>
    <property type="match status" value="1"/>
</dbReference>
<dbReference type="PRINTS" id="PR00463">
    <property type="entry name" value="EP450I"/>
</dbReference>
<dbReference type="GO" id="GO:0005506">
    <property type="term" value="F:iron ion binding"/>
    <property type="evidence" value="ECO:0007669"/>
    <property type="project" value="InterPro"/>
</dbReference>
<dbReference type="Pfam" id="PF00067">
    <property type="entry name" value="p450"/>
    <property type="match status" value="1"/>
</dbReference>
<dbReference type="PRINTS" id="PR00385">
    <property type="entry name" value="P450"/>
</dbReference>
<evidence type="ECO:0000256" key="1">
    <source>
        <dbReference type="ARBA" id="ARBA00022617"/>
    </source>
</evidence>
<dbReference type="InterPro" id="IPR002401">
    <property type="entry name" value="Cyt_P450_E_grp-I"/>
</dbReference>
<protein>
    <submittedName>
        <fullName evidence="5">Cytochrome p450 protein</fullName>
    </submittedName>
</protein>
<gene>
    <name evidence="5" type="ORF">ACRE_087420</name>
</gene>
<dbReference type="GO" id="GO:0016705">
    <property type="term" value="F:oxidoreductase activity, acting on paired donors, with incorporation or reduction of molecular oxygen"/>
    <property type="evidence" value="ECO:0007669"/>
    <property type="project" value="InterPro"/>
</dbReference>
<dbReference type="Gene3D" id="1.10.630.10">
    <property type="entry name" value="Cytochrome P450"/>
    <property type="match status" value="1"/>
</dbReference>
<dbReference type="SUPFAM" id="SSF48264">
    <property type="entry name" value="Cytochrome P450"/>
    <property type="match status" value="1"/>
</dbReference>
<comment type="caution">
    <text evidence="5">The sequence shown here is derived from an EMBL/GenBank/DDBJ whole genome shotgun (WGS) entry which is preliminary data.</text>
</comment>
<keyword evidence="6" id="KW-1185">Reference proteome</keyword>
<keyword evidence="3 4" id="KW-0408">Iron</keyword>
<dbReference type="GO" id="GO:0020037">
    <property type="term" value="F:heme binding"/>
    <property type="evidence" value="ECO:0007669"/>
    <property type="project" value="InterPro"/>
</dbReference>
<dbReference type="OrthoDB" id="1470350at2759"/>
<sequence length="495" mass="56666">MPGHSLIGLLLLGVSILYFFKRYFSLPRGFPRNIPIVPVHIQIYDALRGLSRLDVYNLRVRQLIEEYGAIGLWREGKWQVFITKPNHICQVLRDKTGSLERIGSYHRTPGSVRAQVFGVNIIDSDGDLHDQFSKIIKPGIQRPHDFTSVISRSSQLALKLLEMQAAMGEDAVPVRESIFEWAAFVFGESFLDLEFDRMNFSDFNSQKTLSAQHRTALGRLKDMFPFLDQLPWTWKVTRQASKRFSNLEAMLIEHTRRGFGRPRAPGCEDKLIHRMNRALEQGTLSDFHYRSNLKQLFIAGTENVESALMSGMFELAKQPELQARLHSELTDMLPQEYSERDLKQLPLLSAFMYEVFRLYPPLVVLGNRRTKETYKLGDDIVLPPGIVVCRNVYGLHTDPEVWSDATVFNPERWGKDMATINRAFRREQAAGRFIPFGLHARKCLGSAFALTEFQIGVCELVRAAEWALPTGYEFSFGGGALLAPANCRFKFRKRE</sequence>
<evidence type="ECO:0000256" key="3">
    <source>
        <dbReference type="ARBA" id="ARBA00023004"/>
    </source>
</evidence>